<dbReference type="SUPFAM" id="SSF52540">
    <property type="entry name" value="P-loop containing nucleoside triphosphate hydrolases"/>
    <property type="match status" value="1"/>
</dbReference>
<keyword evidence="4" id="KW-1185">Reference proteome</keyword>
<feature type="region of interest" description="Disordered" evidence="1">
    <location>
        <begin position="44"/>
        <end position="78"/>
    </location>
</feature>
<dbReference type="EMBL" id="CP029078">
    <property type="protein sequence ID" value="QCN91014.1"/>
    <property type="molecule type" value="Genomic_DNA"/>
</dbReference>
<gene>
    <name evidence="3" type="ORF">DDJ31_39380</name>
</gene>
<reference evidence="3 4" key="1">
    <citation type="submission" date="2018-04" db="EMBL/GenBank/DDBJ databases">
        <title>Complete genome sequences of Streptomyces griseoviridis K61 and characterization of antagonistic properties of biological control agents.</title>
        <authorList>
            <person name="Mariita R.M."/>
            <person name="Sello J.K."/>
        </authorList>
    </citation>
    <scope>NUCLEOTIDE SEQUENCE [LARGE SCALE GENOMIC DNA]</scope>
    <source>
        <strain evidence="3 4">K61</strain>
    </source>
</reference>
<protein>
    <recommendedName>
        <fullName evidence="2">Helicase/UvrB N-terminal domain-containing protein</fullName>
    </recommendedName>
</protein>
<feature type="domain" description="Helicase/UvrB N-terminal" evidence="2">
    <location>
        <begin position="3"/>
        <end position="44"/>
    </location>
</feature>
<proteinExistence type="predicted"/>
<evidence type="ECO:0000256" key="1">
    <source>
        <dbReference type="SAM" id="MobiDB-lite"/>
    </source>
</evidence>
<name>A0ABX5U905_STRGD</name>
<dbReference type="Proteomes" id="UP000501753">
    <property type="component" value="Chromosome"/>
</dbReference>
<dbReference type="Gene3D" id="3.40.50.300">
    <property type="entry name" value="P-loop containing nucleotide triphosphate hydrolases"/>
    <property type="match status" value="1"/>
</dbReference>
<dbReference type="InterPro" id="IPR006935">
    <property type="entry name" value="Helicase/UvrB_N"/>
</dbReference>
<dbReference type="InterPro" id="IPR027417">
    <property type="entry name" value="P-loop_NTPase"/>
</dbReference>
<evidence type="ECO:0000313" key="4">
    <source>
        <dbReference type="Proteomes" id="UP000501753"/>
    </source>
</evidence>
<organism evidence="3 4">
    <name type="scientific">Streptomyces griseoviridis</name>
    <dbReference type="NCBI Taxonomy" id="45398"/>
    <lineage>
        <taxon>Bacteria</taxon>
        <taxon>Bacillati</taxon>
        <taxon>Actinomycetota</taxon>
        <taxon>Actinomycetes</taxon>
        <taxon>Kitasatosporales</taxon>
        <taxon>Streptomycetaceae</taxon>
        <taxon>Streptomyces</taxon>
    </lineage>
</organism>
<sequence>MGAERQLVVMPCGTGKTHLAVHIAHEIAPNSRSLVVVPTLDLLTRPPASGTTPAAREPTWDCARTRRHPRPRSPGSSP</sequence>
<evidence type="ECO:0000259" key="2">
    <source>
        <dbReference type="Pfam" id="PF04851"/>
    </source>
</evidence>
<evidence type="ECO:0000313" key="3">
    <source>
        <dbReference type="EMBL" id="QCN91014.1"/>
    </source>
</evidence>
<dbReference type="Pfam" id="PF04851">
    <property type="entry name" value="ResIII"/>
    <property type="match status" value="1"/>
</dbReference>
<accession>A0ABX5U905</accession>